<dbReference type="PANTHER" id="PTHR48111">
    <property type="entry name" value="REGULATOR OF RPOS"/>
    <property type="match status" value="1"/>
</dbReference>
<keyword evidence="4" id="KW-0805">Transcription regulation</keyword>
<reference evidence="8" key="1">
    <citation type="journal article" date="2020" name="mSystems">
        <title>Genome- and Community-Level Interaction Insights into Carbon Utilization and Element Cycling Functions of Hydrothermarchaeota in Hydrothermal Sediment.</title>
        <authorList>
            <person name="Zhou Z."/>
            <person name="Liu Y."/>
            <person name="Xu W."/>
            <person name="Pan J."/>
            <person name="Luo Z.H."/>
            <person name="Li M."/>
        </authorList>
    </citation>
    <scope>NUCLEOTIDE SEQUENCE [LARGE SCALE GENOMIC DNA]</scope>
    <source>
        <strain evidence="8">SpSt-222</strain>
    </source>
</reference>
<proteinExistence type="predicted"/>
<keyword evidence="6" id="KW-0804">Transcription</keyword>
<dbReference type="InterPro" id="IPR016032">
    <property type="entry name" value="Sig_transdc_resp-reg_C-effctor"/>
</dbReference>
<accession>A0A7C1K395</accession>
<dbReference type="Pfam" id="PF00072">
    <property type="entry name" value="Response_reg"/>
    <property type="match status" value="1"/>
</dbReference>
<dbReference type="SMART" id="SM00448">
    <property type="entry name" value="REC"/>
    <property type="match status" value="1"/>
</dbReference>
<dbReference type="PROSITE" id="PS50110">
    <property type="entry name" value="RESPONSE_REGULATORY"/>
    <property type="match status" value="1"/>
</dbReference>
<dbReference type="CDD" id="cd00383">
    <property type="entry name" value="trans_reg_C"/>
    <property type="match status" value="1"/>
</dbReference>
<dbReference type="InterPro" id="IPR001789">
    <property type="entry name" value="Sig_transdc_resp-reg_receiver"/>
</dbReference>
<dbReference type="SUPFAM" id="SSF46894">
    <property type="entry name" value="C-terminal effector domain of the bipartite response regulators"/>
    <property type="match status" value="1"/>
</dbReference>
<dbReference type="EMBL" id="DSJL01000011">
    <property type="protein sequence ID" value="HEF65385.1"/>
    <property type="molecule type" value="Genomic_DNA"/>
</dbReference>
<dbReference type="PROSITE" id="PS51755">
    <property type="entry name" value="OMPR_PHOB"/>
    <property type="match status" value="1"/>
</dbReference>
<dbReference type="FunFam" id="1.10.10.10:FF:000018">
    <property type="entry name" value="DNA-binding response regulator ResD"/>
    <property type="match status" value="1"/>
</dbReference>
<sequence>MTRILLVEDDETLQVAIRYNLERAGYEVTVAGDGETALETASTLRPDAVILDIMLPGLDGFEVCRRLRAQSAVPILILTARDDEFDRVLGLELGADDYLTKPFSMRELVARVKALLRRRELLARELAGEPSASEVLTLGPLRIDFAARRVWRGTREVTLKPREFELLAYLARHRDRVCRSEELLRAVWGYETFGDYRTLAVHIHGLREKLEDDPRHPRLIETVRGVGYRLTTSHLKPSRC</sequence>
<protein>
    <recommendedName>
        <fullName evidence="1">Phosphate regulon transcriptional regulatory protein PhoB</fullName>
    </recommendedName>
</protein>
<comment type="function">
    <text evidence="7">This protein is a positive regulator for the phosphate regulon. Transcription of this operon is positively regulated by PhoB and PhoR when phosphate is limited.</text>
</comment>
<dbReference type="FunFam" id="3.40.50.2300:FF:000001">
    <property type="entry name" value="DNA-binding response regulator PhoB"/>
    <property type="match status" value="1"/>
</dbReference>
<evidence type="ECO:0000256" key="1">
    <source>
        <dbReference type="ARBA" id="ARBA00013332"/>
    </source>
</evidence>
<dbReference type="Pfam" id="PF00486">
    <property type="entry name" value="Trans_reg_C"/>
    <property type="match status" value="1"/>
</dbReference>
<keyword evidence="3" id="KW-0902">Two-component regulatory system</keyword>
<dbReference type="GO" id="GO:0006355">
    <property type="term" value="P:regulation of DNA-templated transcription"/>
    <property type="evidence" value="ECO:0007669"/>
    <property type="project" value="InterPro"/>
</dbReference>
<dbReference type="AlphaFoldDB" id="A0A7C1K395"/>
<evidence type="ECO:0000313" key="8">
    <source>
        <dbReference type="EMBL" id="HEF65385.1"/>
    </source>
</evidence>
<dbReference type="GO" id="GO:0000976">
    <property type="term" value="F:transcription cis-regulatory region binding"/>
    <property type="evidence" value="ECO:0007669"/>
    <property type="project" value="TreeGrafter"/>
</dbReference>
<organism evidence="8">
    <name type="scientific">Thermomicrobium roseum</name>
    <dbReference type="NCBI Taxonomy" id="500"/>
    <lineage>
        <taxon>Bacteria</taxon>
        <taxon>Pseudomonadati</taxon>
        <taxon>Thermomicrobiota</taxon>
        <taxon>Thermomicrobia</taxon>
        <taxon>Thermomicrobiales</taxon>
        <taxon>Thermomicrobiaceae</taxon>
        <taxon>Thermomicrobium</taxon>
    </lineage>
</organism>
<dbReference type="InterPro" id="IPR011006">
    <property type="entry name" value="CheY-like_superfamily"/>
</dbReference>
<evidence type="ECO:0000256" key="3">
    <source>
        <dbReference type="ARBA" id="ARBA00023012"/>
    </source>
</evidence>
<name>A0A7C1K395_THERO</name>
<dbReference type="PANTHER" id="PTHR48111:SF40">
    <property type="entry name" value="PHOSPHATE REGULON TRANSCRIPTIONAL REGULATORY PROTEIN PHOB"/>
    <property type="match status" value="1"/>
</dbReference>
<dbReference type="GO" id="GO:0000156">
    <property type="term" value="F:phosphorelay response regulator activity"/>
    <property type="evidence" value="ECO:0007669"/>
    <property type="project" value="TreeGrafter"/>
</dbReference>
<dbReference type="GO" id="GO:0032993">
    <property type="term" value="C:protein-DNA complex"/>
    <property type="evidence" value="ECO:0007669"/>
    <property type="project" value="TreeGrafter"/>
</dbReference>
<dbReference type="GO" id="GO:0005829">
    <property type="term" value="C:cytosol"/>
    <property type="evidence" value="ECO:0007669"/>
    <property type="project" value="TreeGrafter"/>
</dbReference>
<evidence type="ECO:0000256" key="5">
    <source>
        <dbReference type="ARBA" id="ARBA00023125"/>
    </source>
</evidence>
<keyword evidence="5" id="KW-0238">DNA-binding</keyword>
<evidence type="ECO:0000256" key="2">
    <source>
        <dbReference type="ARBA" id="ARBA00022553"/>
    </source>
</evidence>
<dbReference type="SMART" id="SM00862">
    <property type="entry name" value="Trans_reg_C"/>
    <property type="match status" value="1"/>
</dbReference>
<dbReference type="InterPro" id="IPR039420">
    <property type="entry name" value="WalR-like"/>
</dbReference>
<evidence type="ECO:0000256" key="4">
    <source>
        <dbReference type="ARBA" id="ARBA00023015"/>
    </source>
</evidence>
<evidence type="ECO:0000256" key="7">
    <source>
        <dbReference type="ARBA" id="ARBA00024735"/>
    </source>
</evidence>
<dbReference type="Gene3D" id="1.10.10.10">
    <property type="entry name" value="Winged helix-like DNA-binding domain superfamily/Winged helix DNA-binding domain"/>
    <property type="match status" value="1"/>
</dbReference>
<dbReference type="SUPFAM" id="SSF52172">
    <property type="entry name" value="CheY-like"/>
    <property type="match status" value="1"/>
</dbReference>
<keyword evidence="2" id="KW-0597">Phosphoprotein</keyword>
<evidence type="ECO:0000256" key="6">
    <source>
        <dbReference type="ARBA" id="ARBA00023163"/>
    </source>
</evidence>
<dbReference type="InterPro" id="IPR001867">
    <property type="entry name" value="OmpR/PhoB-type_DNA-bd"/>
</dbReference>
<dbReference type="Gene3D" id="3.40.50.2300">
    <property type="match status" value="1"/>
</dbReference>
<dbReference type="Gene3D" id="6.10.250.690">
    <property type="match status" value="1"/>
</dbReference>
<comment type="caution">
    <text evidence="8">The sequence shown here is derived from an EMBL/GenBank/DDBJ whole genome shotgun (WGS) entry which is preliminary data.</text>
</comment>
<dbReference type="InterPro" id="IPR036388">
    <property type="entry name" value="WH-like_DNA-bd_sf"/>
</dbReference>
<gene>
    <name evidence="8" type="ORF">ENP47_07290</name>
</gene>